<evidence type="ECO:0000313" key="2">
    <source>
        <dbReference type="Proteomes" id="UP000271624"/>
    </source>
</evidence>
<dbReference type="InterPro" id="IPR036587">
    <property type="entry name" value="NucleaseA_inhib-like_sf"/>
</dbReference>
<name>A0A3S1A7K7_9CYAN</name>
<evidence type="ECO:0008006" key="3">
    <source>
        <dbReference type="Google" id="ProtNLM"/>
    </source>
</evidence>
<dbReference type="Gene3D" id="3.40.1460.10">
    <property type="entry name" value="Nuclease A inhibitor-like"/>
    <property type="match status" value="1"/>
</dbReference>
<comment type="caution">
    <text evidence="1">The sequence shown here is derived from an EMBL/GenBank/DDBJ whole genome shotgun (WGS) entry which is preliminary data.</text>
</comment>
<organism evidence="1 2">
    <name type="scientific">Dulcicalothrix desertica PCC 7102</name>
    <dbReference type="NCBI Taxonomy" id="232991"/>
    <lineage>
        <taxon>Bacteria</taxon>
        <taxon>Bacillati</taxon>
        <taxon>Cyanobacteriota</taxon>
        <taxon>Cyanophyceae</taxon>
        <taxon>Nostocales</taxon>
        <taxon>Calotrichaceae</taxon>
        <taxon>Dulcicalothrix</taxon>
    </lineage>
</organism>
<dbReference type="OrthoDB" id="574253at2"/>
<dbReference type="RefSeq" id="WP_127087052.1">
    <property type="nucleotide sequence ID" value="NZ_RSCL01000043.1"/>
</dbReference>
<gene>
    <name evidence="1" type="ORF">DSM106972_090970</name>
</gene>
<keyword evidence="2" id="KW-1185">Reference proteome</keyword>
<proteinExistence type="predicted"/>
<reference evidence="1" key="2">
    <citation type="journal article" date="2019" name="Genome Biol. Evol.">
        <title>Day and night: Metabolic profiles and evolutionary relationships of six axenic non-marine cyanobacteria.</title>
        <authorList>
            <person name="Will S.E."/>
            <person name="Henke P."/>
            <person name="Boedeker C."/>
            <person name="Huang S."/>
            <person name="Brinkmann H."/>
            <person name="Rohde M."/>
            <person name="Jarek M."/>
            <person name="Friedl T."/>
            <person name="Seufert S."/>
            <person name="Schumacher M."/>
            <person name="Overmann J."/>
            <person name="Neumann-Schaal M."/>
            <person name="Petersen J."/>
        </authorList>
    </citation>
    <scope>NUCLEOTIDE SEQUENCE [LARGE SCALE GENOMIC DNA]</scope>
    <source>
        <strain evidence="1">PCC 7102</strain>
    </source>
</reference>
<protein>
    <recommendedName>
        <fullName evidence="3">Nuclease</fullName>
    </recommendedName>
</protein>
<sequence>MSNTNVNTNGALNNEQLFDKLKQASDGLLFMSESEYPFEVLFWECQEKQVVDTKFILSKLDKAPDTKVEFVELESFFDVATTEEDWHSSEDKEIVHKYQNLVKVIKECLSDIKVVRLGDIDIDVYIIGKASSGGLAGLCTKVIET</sequence>
<dbReference type="AlphaFoldDB" id="A0A3S1A7K7"/>
<reference evidence="1" key="1">
    <citation type="submission" date="2018-12" db="EMBL/GenBank/DDBJ databases">
        <authorList>
            <person name="Will S."/>
            <person name="Neumann-Schaal M."/>
            <person name="Henke P."/>
        </authorList>
    </citation>
    <scope>NUCLEOTIDE SEQUENCE</scope>
    <source>
        <strain evidence="1">PCC 7102</strain>
    </source>
</reference>
<dbReference type="InterPro" id="IPR012489">
    <property type="entry name" value="NucleaseA_inhib-like"/>
</dbReference>
<dbReference type="Pfam" id="PF07924">
    <property type="entry name" value="NuiA"/>
    <property type="match status" value="1"/>
</dbReference>
<dbReference type="EMBL" id="RSCL01000043">
    <property type="protein sequence ID" value="RUS95220.1"/>
    <property type="molecule type" value="Genomic_DNA"/>
</dbReference>
<dbReference type="Proteomes" id="UP000271624">
    <property type="component" value="Unassembled WGS sequence"/>
</dbReference>
<evidence type="ECO:0000313" key="1">
    <source>
        <dbReference type="EMBL" id="RUS95220.1"/>
    </source>
</evidence>
<accession>A0A3S1A7K7</accession>
<dbReference type="SUPFAM" id="SSF82602">
    <property type="entry name" value="Nuclease A inhibitor (NuiA)"/>
    <property type="match status" value="1"/>
</dbReference>